<evidence type="ECO:0000313" key="1">
    <source>
        <dbReference type="EMBL" id="VWB90120.1"/>
    </source>
</evidence>
<organism evidence="1 2">
    <name type="scientific">Burkholderia pseudomultivorans</name>
    <dbReference type="NCBI Taxonomy" id="1207504"/>
    <lineage>
        <taxon>Bacteria</taxon>
        <taxon>Pseudomonadati</taxon>
        <taxon>Pseudomonadota</taxon>
        <taxon>Betaproteobacteria</taxon>
        <taxon>Burkholderiales</taxon>
        <taxon>Burkholderiaceae</taxon>
        <taxon>Burkholderia</taxon>
        <taxon>Burkholderia cepacia complex</taxon>
    </lineage>
</organism>
<sequence length="42" mass="4624">MKNVRIAVLAYDGCMPTQLFGIADVFRIAGDIDGSIGRKRRV</sequence>
<dbReference type="GeneID" id="93173939"/>
<protein>
    <submittedName>
        <fullName evidence="1">Uncharacterized protein</fullName>
    </submittedName>
</protein>
<name>A0A6P2NFN8_9BURK</name>
<evidence type="ECO:0000313" key="2">
    <source>
        <dbReference type="Proteomes" id="UP000494162"/>
    </source>
</evidence>
<gene>
    <name evidence="1" type="ORF">BPS26883_04339</name>
</gene>
<dbReference type="Proteomes" id="UP000494162">
    <property type="component" value="Unassembled WGS sequence"/>
</dbReference>
<dbReference type="AlphaFoldDB" id="A0A6P2NFN8"/>
<accession>A0A6P2NFN8</accession>
<dbReference type="RefSeq" id="WP_021033494.1">
    <property type="nucleotide sequence ID" value="NZ_CABVPP010000037.1"/>
</dbReference>
<reference evidence="1 2" key="1">
    <citation type="submission" date="2019-09" db="EMBL/GenBank/DDBJ databases">
        <authorList>
            <person name="Depoorter E."/>
        </authorList>
    </citation>
    <scope>NUCLEOTIDE SEQUENCE [LARGE SCALE GENOMIC DNA]</scope>
    <source>
        <strain evidence="1">LMG 26883</strain>
    </source>
</reference>
<proteinExistence type="predicted"/>
<dbReference type="EMBL" id="CABVPP010000037">
    <property type="protein sequence ID" value="VWB90120.1"/>
    <property type="molecule type" value="Genomic_DNA"/>
</dbReference>